<dbReference type="KEGG" id="cyp:PCC8801_1550"/>
<evidence type="ECO:0000313" key="2">
    <source>
        <dbReference type="Proteomes" id="UP000008204"/>
    </source>
</evidence>
<dbReference type="eggNOG" id="ENOG5032TU1">
    <property type="taxonomic scope" value="Bacteria"/>
</dbReference>
<dbReference type="AlphaFoldDB" id="B7JUQ9"/>
<accession>B7JUQ9</accession>
<gene>
    <name evidence="1" type="ordered locus">PCC8801_1550</name>
</gene>
<dbReference type="STRING" id="41431.PCC8801_1550"/>
<sequence>MARYTSSYLVNASLNEIPTVLVNILESCGFELVYQAVDYMMAREIPGQVSYSKLVVIEVLIDSTKAKAKEVPITWVVKNDELPLQMNNHCQQRFEQIQQTISEDKQWHLIASVAN</sequence>
<proteinExistence type="predicted"/>
<protein>
    <submittedName>
        <fullName evidence="1">Uncharacterized protein</fullName>
    </submittedName>
</protein>
<keyword evidence="2" id="KW-1185">Reference proteome</keyword>
<dbReference type="OrthoDB" id="531045at2"/>
<dbReference type="RefSeq" id="WP_012594876.1">
    <property type="nucleotide sequence ID" value="NC_011726.1"/>
</dbReference>
<name>B7JUQ9_RIPO1</name>
<reference evidence="2" key="1">
    <citation type="journal article" date="2011" name="MBio">
        <title>Novel metabolic attributes of the genus Cyanothece, comprising a group of unicellular nitrogen-fixing Cyanobacteria.</title>
        <authorList>
            <person name="Bandyopadhyay A."/>
            <person name="Elvitigala T."/>
            <person name="Welsh E."/>
            <person name="Stockel J."/>
            <person name="Liberton M."/>
            <person name="Min H."/>
            <person name="Sherman L.A."/>
            <person name="Pakrasi H.B."/>
        </authorList>
    </citation>
    <scope>NUCLEOTIDE SEQUENCE [LARGE SCALE GENOMIC DNA]</scope>
    <source>
        <strain evidence="2">PCC 8801</strain>
    </source>
</reference>
<evidence type="ECO:0000313" key="1">
    <source>
        <dbReference type="EMBL" id="ACK65603.1"/>
    </source>
</evidence>
<dbReference type="HOGENOM" id="CLU_148524_0_0_3"/>
<dbReference type="EMBL" id="CP001287">
    <property type="protein sequence ID" value="ACK65603.1"/>
    <property type="molecule type" value="Genomic_DNA"/>
</dbReference>
<organism evidence="1 2">
    <name type="scientific">Rippkaea orientalis (strain PCC 8801 / RF-1)</name>
    <name type="common">Cyanothece sp. (strain PCC 8801)</name>
    <dbReference type="NCBI Taxonomy" id="41431"/>
    <lineage>
        <taxon>Bacteria</taxon>
        <taxon>Bacillati</taxon>
        <taxon>Cyanobacteriota</taxon>
        <taxon>Cyanophyceae</taxon>
        <taxon>Oscillatoriophycideae</taxon>
        <taxon>Chroococcales</taxon>
        <taxon>Aphanothecaceae</taxon>
        <taxon>Rippkaea</taxon>
        <taxon>Rippkaea orientalis</taxon>
    </lineage>
</organism>
<dbReference type="Proteomes" id="UP000008204">
    <property type="component" value="Chromosome"/>
</dbReference>